<dbReference type="Gene3D" id="3.40.50.720">
    <property type="entry name" value="NAD(P)-binding Rossmann-like Domain"/>
    <property type="match status" value="1"/>
</dbReference>
<evidence type="ECO:0000256" key="1">
    <source>
        <dbReference type="ARBA" id="ARBA00023027"/>
    </source>
</evidence>
<comment type="caution">
    <text evidence="3">The sequence shown here is derived from an EMBL/GenBank/DDBJ whole genome shotgun (WGS) entry which is preliminary data.</text>
</comment>
<dbReference type="Proteomes" id="UP000604481">
    <property type="component" value="Unassembled WGS sequence"/>
</dbReference>
<dbReference type="EMBL" id="JADFUA010000001">
    <property type="protein sequence ID" value="MBE9608066.1"/>
    <property type="molecule type" value="Genomic_DNA"/>
</dbReference>
<organism evidence="3 4">
    <name type="scientific">Chitinilyticum piscinae</name>
    <dbReference type="NCBI Taxonomy" id="2866724"/>
    <lineage>
        <taxon>Bacteria</taxon>
        <taxon>Pseudomonadati</taxon>
        <taxon>Pseudomonadota</taxon>
        <taxon>Betaproteobacteria</taxon>
        <taxon>Neisseriales</taxon>
        <taxon>Chitinibacteraceae</taxon>
        <taxon>Chitinilyticum</taxon>
    </lineage>
</organism>
<dbReference type="CDD" id="cd05253">
    <property type="entry name" value="UDP_GE_SDE_e"/>
    <property type="match status" value="1"/>
</dbReference>
<evidence type="ECO:0000259" key="2">
    <source>
        <dbReference type="Pfam" id="PF01370"/>
    </source>
</evidence>
<dbReference type="RefSeq" id="WP_194114571.1">
    <property type="nucleotide sequence ID" value="NZ_JADFUA010000001.1"/>
</dbReference>
<evidence type="ECO:0000313" key="3">
    <source>
        <dbReference type="EMBL" id="MBE9608066.1"/>
    </source>
</evidence>
<keyword evidence="1" id="KW-0520">NAD</keyword>
<dbReference type="PANTHER" id="PTHR43574">
    <property type="entry name" value="EPIMERASE-RELATED"/>
    <property type="match status" value="1"/>
</dbReference>
<protein>
    <submittedName>
        <fullName evidence="3">NAD-dependent epimerase</fullName>
    </submittedName>
</protein>
<dbReference type="PRINTS" id="PR01713">
    <property type="entry name" value="NUCEPIMERASE"/>
</dbReference>
<dbReference type="SUPFAM" id="SSF51735">
    <property type="entry name" value="NAD(P)-binding Rossmann-fold domains"/>
    <property type="match status" value="1"/>
</dbReference>
<gene>
    <name evidence="3" type="ORF">INR99_01780</name>
</gene>
<dbReference type="AlphaFoldDB" id="A0A8J7K0H8"/>
<sequence>MNILVTGSAGFIGMHLCERLLALGYTVTGIDNCNDYYDLALKAARLARLEGQANYRFIRQDVADDATRMLIREGGFDAVVHLAAQAGVRYSLQQPLAYSASNLTGFTQILEGCRHGKVGHLIFASSSSVYGGNRKLPFCETDPTDHPVSFYAATKKANEGMAHSYAHLYGLPVTGLRFFTVYGPWGRPDMAYFSFAQKIMSGETIDVFNHGQMRRDFTYIDDIVEGIVRLLPLPPQADPAFDVLKPVNGSSWAPYRILNIGGSNPVNLMDFIGTLEKHLGREASKRFLPMQDGDVLETAADTTALTRVIGEVNPVNIDEGLRRFVVWFKDFYGV</sequence>
<name>A0A8J7K0H8_9NEIS</name>
<evidence type="ECO:0000313" key="4">
    <source>
        <dbReference type="Proteomes" id="UP000604481"/>
    </source>
</evidence>
<dbReference type="InterPro" id="IPR001509">
    <property type="entry name" value="Epimerase_deHydtase"/>
</dbReference>
<reference evidence="3 4" key="1">
    <citation type="submission" date="2020-10" db="EMBL/GenBank/DDBJ databases">
        <title>The genome sequence of Chitinilyticum litopenaei 4Y14.</title>
        <authorList>
            <person name="Liu Y."/>
        </authorList>
    </citation>
    <scope>NUCLEOTIDE SEQUENCE [LARGE SCALE GENOMIC DNA]</scope>
    <source>
        <strain evidence="3 4">4Y14</strain>
    </source>
</reference>
<keyword evidence="4" id="KW-1185">Reference proteome</keyword>
<dbReference type="Pfam" id="PF01370">
    <property type="entry name" value="Epimerase"/>
    <property type="match status" value="1"/>
</dbReference>
<accession>A0A8J7K0H8</accession>
<proteinExistence type="predicted"/>
<dbReference type="InterPro" id="IPR036291">
    <property type="entry name" value="NAD(P)-bd_dom_sf"/>
</dbReference>
<feature type="domain" description="NAD-dependent epimerase/dehydratase" evidence="2">
    <location>
        <begin position="3"/>
        <end position="233"/>
    </location>
</feature>